<evidence type="ECO:0008006" key="3">
    <source>
        <dbReference type="Google" id="ProtNLM"/>
    </source>
</evidence>
<dbReference type="Proteomes" id="UP000006230">
    <property type="component" value="Unassembled WGS sequence"/>
</dbReference>
<dbReference type="AlphaFoldDB" id="Q0FI92"/>
<accession>Q0FI92</accession>
<name>Q0FI92_SALBH</name>
<evidence type="ECO:0000313" key="2">
    <source>
        <dbReference type="Proteomes" id="UP000006230"/>
    </source>
</evidence>
<reference evidence="1 2" key="1">
    <citation type="journal article" date="2010" name="J. Bacteriol.">
        <title>Genome sequences of Pelagibaca bermudensis HTCC2601T and Maritimibacter alkaliphilus HTCC2654T, the type strains of two marine Roseobacter genera.</title>
        <authorList>
            <person name="Thrash J.C."/>
            <person name="Cho J.C."/>
            <person name="Ferriera S."/>
            <person name="Johnson J."/>
            <person name="Vergin K.L."/>
            <person name="Giovannoni S.J."/>
        </authorList>
    </citation>
    <scope>NUCLEOTIDE SEQUENCE [LARGE SCALE GENOMIC DNA]</scope>
    <source>
        <strain evidence="2">DSM 26914 / JCM 13377 / KCTC 12554 / HTCC2601</strain>
    </source>
</reference>
<protein>
    <recommendedName>
        <fullName evidence="3">MHC class I heavy chain</fullName>
    </recommendedName>
</protein>
<dbReference type="OrthoDB" id="7869851at2"/>
<proteinExistence type="predicted"/>
<dbReference type="RefSeq" id="WP_007800166.1">
    <property type="nucleotide sequence ID" value="NZ_DS022276.1"/>
</dbReference>
<comment type="caution">
    <text evidence="1">The sequence shown here is derived from an EMBL/GenBank/DDBJ whole genome shotgun (WGS) entry which is preliminary data.</text>
</comment>
<keyword evidence="2" id="KW-1185">Reference proteome</keyword>
<sequence length="64" mass="7106">MLKEWTNMQVVECETVDGGTVTVFKQTDGEHRRYVLGNGREVMNNADGTFTIPETATDLTVVSI</sequence>
<dbReference type="EMBL" id="AATQ01000061">
    <property type="protein sequence ID" value="EAU43924.1"/>
    <property type="molecule type" value="Genomic_DNA"/>
</dbReference>
<gene>
    <name evidence="1" type="ORF">R2601_23935</name>
</gene>
<evidence type="ECO:0000313" key="1">
    <source>
        <dbReference type="EMBL" id="EAU43924.1"/>
    </source>
</evidence>
<organism evidence="1 2">
    <name type="scientific">Salipiger bermudensis (strain DSM 26914 / JCM 13377 / KCTC 12554 / HTCC2601)</name>
    <name type="common">Pelagibaca bermudensis</name>
    <dbReference type="NCBI Taxonomy" id="314265"/>
    <lineage>
        <taxon>Bacteria</taxon>
        <taxon>Pseudomonadati</taxon>
        <taxon>Pseudomonadota</taxon>
        <taxon>Alphaproteobacteria</taxon>
        <taxon>Rhodobacterales</taxon>
        <taxon>Roseobacteraceae</taxon>
        <taxon>Salipiger</taxon>
    </lineage>
</organism>
<dbReference type="HOGENOM" id="CLU_2863827_0_0_5"/>
<dbReference type="eggNOG" id="ENOG502ZNTY">
    <property type="taxonomic scope" value="Bacteria"/>
</dbReference>